<dbReference type="EMBL" id="JBHSRF010000029">
    <property type="protein sequence ID" value="MFC6083483.1"/>
    <property type="molecule type" value="Genomic_DNA"/>
</dbReference>
<sequence>MAEPGTTSDPAPVPPAPSTPPVRGVVLTPGVLVTAAVAAFSLAMVVLLVAGVGSSFWRIVTLLAASAGVAVVVVRLPASWRARGGLLVTAFVATAGLLPVLAGAEPEPKPSARVNVSYLADLVRRGPFTEELPRPLTMDGFKDVLVSDALDKVDAVALKLSWPDEKDPFQGFEGPNAHIEIYDTPQRAAERARQRFAALRKQYADSGPAQQNAASYFVFTDTELFAGGSRGHAYVEAYSFGPSNADLALASGTVTAVLRYTDRMAAQATG</sequence>
<dbReference type="RefSeq" id="WP_380755484.1">
    <property type="nucleotide sequence ID" value="NZ_JBHSRF010000029.1"/>
</dbReference>
<evidence type="ECO:0000313" key="2">
    <source>
        <dbReference type="EMBL" id="MFC6083483.1"/>
    </source>
</evidence>
<dbReference type="Proteomes" id="UP001596137">
    <property type="component" value="Unassembled WGS sequence"/>
</dbReference>
<comment type="caution">
    <text evidence="2">The sequence shown here is derived from an EMBL/GenBank/DDBJ whole genome shotgun (WGS) entry which is preliminary data.</text>
</comment>
<evidence type="ECO:0000313" key="3">
    <source>
        <dbReference type="Proteomes" id="UP001596137"/>
    </source>
</evidence>
<feature type="transmembrane region" description="Helical" evidence="1">
    <location>
        <begin position="56"/>
        <end position="78"/>
    </location>
</feature>
<evidence type="ECO:0000256" key="1">
    <source>
        <dbReference type="SAM" id="Phobius"/>
    </source>
</evidence>
<keyword evidence="3" id="KW-1185">Reference proteome</keyword>
<organism evidence="2 3">
    <name type="scientific">Sphaerisporangium aureirubrum</name>
    <dbReference type="NCBI Taxonomy" id="1544736"/>
    <lineage>
        <taxon>Bacteria</taxon>
        <taxon>Bacillati</taxon>
        <taxon>Actinomycetota</taxon>
        <taxon>Actinomycetes</taxon>
        <taxon>Streptosporangiales</taxon>
        <taxon>Streptosporangiaceae</taxon>
        <taxon>Sphaerisporangium</taxon>
    </lineage>
</organism>
<feature type="transmembrane region" description="Helical" evidence="1">
    <location>
        <begin position="26"/>
        <end position="49"/>
    </location>
</feature>
<keyword evidence="1" id="KW-1133">Transmembrane helix</keyword>
<keyword evidence="1" id="KW-0472">Membrane</keyword>
<protein>
    <submittedName>
        <fullName evidence="2">Uncharacterized protein</fullName>
    </submittedName>
</protein>
<gene>
    <name evidence="2" type="ORF">ACFP1K_20085</name>
</gene>
<reference evidence="3" key="1">
    <citation type="journal article" date="2019" name="Int. J. Syst. Evol. Microbiol.">
        <title>The Global Catalogue of Microorganisms (GCM) 10K type strain sequencing project: providing services to taxonomists for standard genome sequencing and annotation.</title>
        <authorList>
            <consortium name="The Broad Institute Genomics Platform"/>
            <consortium name="The Broad Institute Genome Sequencing Center for Infectious Disease"/>
            <person name="Wu L."/>
            <person name="Ma J."/>
        </authorList>
    </citation>
    <scope>NUCLEOTIDE SEQUENCE [LARGE SCALE GENOMIC DNA]</scope>
    <source>
        <strain evidence="3">JCM 30346</strain>
    </source>
</reference>
<feature type="transmembrane region" description="Helical" evidence="1">
    <location>
        <begin position="84"/>
        <end position="104"/>
    </location>
</feature>
<accession>A0ABW1NKH8</accession>
<name>A0ABW1NKH8_9ACTN</name>
<proteinExistence type="predicted"/>
<keyword evidence="1" id="KW-0812">Transmembrane</keyword>